<reference evidence="1 2" key="2">
    <citation type="submission" date="2018-11" db="EMBL/GenBank/DDBJ databases">
        <authorList>
            <consortium name="Pathogen Informatics"/>
        </authorList>
    </citation>
    <scope>NUCLEOTIDE SEQUENCE [LARGE SCALE GENOMIC DNA]</scope>
</reference>
<sequence>MPRRKGEYTLNKSTSYAILPGLVANDIYAGVGVSSAGSCRTTFRLNMTANDADLLDFANEENNNKNDDSLYFDTSTKNLNKSFMTQAPSKERNVSRHHRGALLRELFYRKSREKENTGGYRGSPAKVRPQDRLTANGYYRAPSCDSPCRLPYRCPLDKMRIKTPLSSRKHSKQPPVRVLSFVSLLPEAQTVQYVTTAKNGTHVLRNGYVKGSFLLLNWINVTTIVHECCLINRICA</sequence>
<dbReference type="EMBL" id="UYRR01034106">
    <property type="protein sequence ID" value="VDK60368.1"/>
    <property type="molecule type" value="Genomic_DNA"/>
</dbReference>
<organism evidence="3">
    <name type="scientific">Anisakis simplex</name>
    <name type="common">Herring worm</name>
    <dbReference type="NCBI Taxonomy" id="6269"/>
    <lineage>
        <taxon>Eukaryota</taxon>
        <taxon>Metazoa</taxon>
        <taxon>Ecdysozoa</taxon>
        <taxon>Nematoda</taxon>
        <taxon>Chromadorea</taxon>
        <taxon>Rhabditida</taxon>
        <taxon>Spirurina</taxon>
        <taxon>Ascaridomorpha</taxon>
        <taxon>Ascaridoidea</taxon>
        <taxon>Anisakidae</taxon>
        <taxon>Anisakis</taxon>
        <taxon>Anisakis simplex complex</taxon>
    </lineage>
</organism>
<dbReference type="OrthoDB" id="5863001at2759"/>
<proteinExistence type="predicted"/>
<reference evidence="3" key="1">
    <citation type="submission" date="2017-02" db="UniProtKB">
        <authorList>
            <consortium name="WormBaseParasite"/>
        </authorList>
    </citation>
    <scope>IDENTIFICATION</scope>
</reference>
<dbReference type="AlphaFoldDB" id="A0A0M3KAM5"/>
<evidence type="ECO:0000313" key="1">
    <source>
        <dbReference type="EMBL" id="VDK60368.1"/>
    </source>
</evidence>
<gene>
    <name evidence="1" type="ORF">ASIM_LOCUS17424</name>
</gene>
<keyword evidence="2" id="KW-1185">Reference proteome</keyword>
<protein>
    <submittedName>
        <fullName evidence="1 3">Uncharacterized protein</fullName>
    </submittedName>
</protein>
<evidence type="ECO:0000313" key="2">
    <source>
        <dbReference type="Proteomes" id="UP000267096"/>
    </source>
</evidence>
<name>A0A0M3KAM5_ANISI</name>
<accession>A0A0M3KAM5</accession>
<evidence type="ECO:0000313" key="3">
    <source>
        <dbReference type="WBParaSite" id="ASIM_0001802101-mRNA-1"/>
    </source>
</evidence>
<dbReference type="Proteomes" id="UP000267096">
    <property type="component" value="Unassembled WGS sequence"/>
</dbReference>
<dbReference type="WBParaSite" id="ASIM_0001802101-mRNA-1">
    <property type="protein sequence ID" value="ASIM_0001802101-mRNA-1"/>
    <property type="gene ID" value="ASIM_0001802101"/>
</dbReference>